<evidence type="ECO:0000256" key="5">
    <source>
        <dbReference type="ARBA" id="ARBA00022741"/>
    </source>
</evidence>
<feature type="transmembrane region" description="Helical" evidence="9">
    <location>
        <begin position="375"/>
        <end position="397"/>
    </location>
</feature>
<dbReference type="Gene3D" id="2.60.120.260">
    <property type="entry name" value="Galactose-binding domain-like"/>
    <property type="match status" value="1"/>
</dbReference>
<feature type="domain" description="Histidine kinase" evidence="10">
    <location>
        <begin position="477"/>
        <end position="702"/>
    </location>
</feature>
<dbReference type="CDD" id="cd00075">
    <property type="entry name" value="HATPase"/>
    <property type="match status" value="1"/>
</dbReference>
<sequence>MKQGGERGINLLRKQRWVFALILLISGGMFACWSPSAGASSLEKAYDAAVGGIVDLRLDDSPKGKQSVKLAGAWLFYWQRLLTPAEWQRETSPVSYLNVPLSWKAEPASTGVDSPYGYGTYRLELHIAPNQIGQSKALFIRSIGSAYRIWIDGDEKLGLGTVGTNRSGEVPESRINLLFFQPQQDTVEIVIQTSNFSFREGGIIGDIVYGDTAALIPSIVRSLLYDLFLVGGFLLIGLYHIVIYRLRRKDMAALIVGVVYVAFAARTLFINGYVSSLVLGIDSWELLVKLEYGTEIIIFLFLALLMHRMYPSETHRLALPVTGVFAALLAVYVMAVPARVFTQTMIIQSAAEALIMLYFIFYVGAKAVVRKREGAALHLIGMGVLIVALINDTLYWARVTGTKEWLGEAAIVFLLLQALIISYRYSLLSQRNDTLVTELGQMNATLEDQVAARTRKLNETNEELSEMKALRTKMLVNIAHDLGTPLIGVQTYLQLMAEGKLAPGNPDITKLLIDKTAYIRQLIDDLFKLSKLESRAQPLLLEPVDAAEWMAELTERFTADLGASGMRLVNDIVRTSVAGMPVRLRIDRYRLMQALHNMIDNAVKFSKDRSDTIVLRGYAEPSAELGGTAFVIELEDRGVGIAAGELPLVFRRFYTKRGGNEQGSGLGLAIVREIALQHGGAVDVASELGRGSTFRILLPVADERGTA</sequence>
<feature type="transmembrane region" description="Helical" evidence="9">
    <location>
        <begin position="317"/>
        <end position="335"/>
    </location>
</feature>
<feature type="transmembrane region" description="Helical" evidence="9">
    <location>
        <begin position="251"/>
        <end position="274"/>
    </location>
</feature>
<feature type="transmembrane region" description="Helical" evidence="9">
    <location>
        <begin position="286"/>
        <end position="305"/>
    </location>
</feature>
<evidence type="ECO:0000313" key="11">
    <source>
        <dbReference type="EMBL" id="MBP1994299.1"/>
    </source>
</evidence>
<dbReference type="SUPFAM" id="SSF55874">
    <property type="entry name" value="ATPase domain of HSP90 chaperone/DNA topoisomerase II/histidine kinase"/>
    <property type="match status" value="1"/>
</dbReference>
<keyword evidence="9" id="KW-1133">Transmembrane helix</keyword>
<keyword evidence="6 11" id="KW-0418">Kinase</keyword>
<feature type="transmembrane region" description="Helical" evidence="9">
    <location>
        <begin position="409"/>
        <end position="427"/>
    </location>
</feature>
<evidence type="ECO:0000256" key="1">
    <source>
        <dbReference type="ARBA" id="ARBA00000085"/>
    </source>
</evidence>
<feature type="transmembrane region" description="Helical" evidence="9">
    <location>
        <begin position="223"/>
        <end position="244"/>
    </location>
</feature>
<evidence type="ECO:0000259" key="10">
    <source>
        <dbReference type="PROSITE" id="PS50109"/>
    </source>
</evidence>
<dbReference type="SUPFAM" id="SSF47384">
    <property type="entry name" value="Homodimeric domain of signal transducing histidine kinase"/>
    <property type="match status" value="1"/>
</dbReference>
<dbReference type="EC" id="2.7.13.3" evidence="2"/>
<dbReference type="RefSeq" id="WP_209976141.1">
    <property type="nucleotide sequence ID" value="NZ_JAGGLB010000024.1"/>
</dbReference>
<dbReference type="PANTHER" id="PTHR43711">
    <property type="entry name" value="TWO-COMPONENT HISTIDINE KINASE"/>
    <property type="match status" value="1"/>
</dbReference>
<dbReference type="Gene3D" id="1.10.287.130">
    <property type="match status" value="1"/>
</dbReference>
<dbReference type="GO" id="GO:0016301">
    <property type="term" value="F:kinase activity"/>
    <property type="evidence" value="ECO:0007669"/>
    <property type="project" value="UniProtKB-KW"/>
</dbReference>
<evidence type="ECO:0000313" key="12">
    <source>
        <dbReference type="Proteomes" id="UP001519287"/>
    </source>
</evidence>
<dbReference type="InterPro" id="IPR003594">
    <property type="entry name" value="HATPase_dom"/>
</dbReference>
<comment type="catalytic activity">
    <reaction evidence="1">
        <text>ATP + protein L-histidine = ADP + protein N-phospho-L-histidine.</text>
        <dbReference type="EC" id="2.7.13.3"/>
    </reaction>
</comment>
<dbReference type="InterPro" id="IPR008979">
    <property type="entry name" value="Galactose-bd-like_sf"/>
</dbReference>
<dbReference type="Pfam" id="PF07695">
    <property type="entry name" value="7TMR-DISM_7TM"/>
    <property type="match status" value="1"/>
</dbReference>
<keyword evidence="3" id="KW-0597">Phosphoprotein</keyword>
<keyword evidence="8" id="KW-0902">Two-component regulatory system</keyword>
<dbReference type="SUPFAM" id="SSF49785">
    <property type="entry name" value="Galactose-binding domain-like"/>
    <property type="match status" value="1"/>
</dbReference>
<evidence type="ECO:0000256" key="6">
    <source>
        <dbReference type="ARBA" id="ARBA00022777"/>
    </source>
</evidence>
<keyword evidence="9" id="KW-0812">Transmembrane</keyword>
<dbReference type="Gene3D" id="3.30.565.10">
    <property type="entry name" value="Histidine kinase-like ATPase, C-terminal domain"/>
    <property type="match status" value="1"/>
</dbReference>
<accession>A0ABS4J376</accession>
<feature type="transmembrane region" description="Helical" evidence="9">
    <location>
        <begin position="341"/>
        <end position="363"/>
    </location>
</feature>
<dbReference type="PROSITE" id="PS51257">
    <property type="entry name" value="PROKAR_LIPOPROTEIN"/>
    <property type="match status" value="1"/>
</dbReference>
<dbReference type="CDD" id="cd00082">
    <property type="entry name" value="HisKA"/>
    <property type="match status" value="1"/>
</dbReference>
<dbReference type="InterPro" id="IPR003661">
    <property type="entry name" value="HisK_dim/P_dom"/>
</dbReference>
<dbReference type="SMART" id="SM00387">
    <property type="entry name" value="HATPase_c"/>
    <property type="match status" value="1"/>
</dbReference>
<evidence type="ECO:0000256" key="7">
    <source>
        <dbReference type="ARBA" id="ARBA00022840"/>
    </source>
</evidence>
<dbReference type="InterPro" id="IPR005467">
    <property type="entry name" value="His_kinase_dom"/>
</dbReference>
<protein>
    <recommendedName>
        <fullName evidence="2">histidine kinase</fullName>
        <ecNumber evidence="2">2.7.13.3</ecNumber>
    </recommendedName>
</protein>
<dbReference type="SMART" id="SM00388">
    <property type="entry name" value="HisKA"/>
    <property type="match status" value="1"/>
</dbReference>
<keyword evidence="9" id="KW-0472">Membrane</keyword>
<evidence type="ECO:0000256" key="2">
    <source>
        <dbReference type="ARBA" id="ARBA00012438"/>
    </source>
</evidence>
<dbReference type="InterPro" id="IPR011623">
    <property type="entry name" value="7TMR_DISM_rcpt_extracell_dom1"/>
</dbReference>
<proteinExistence type="predicted"/>
<dbReference type="InterPro" id="IPR036890">
    <property type="entry name" value="HATPase_C_sf"/>
</dbReference>
<comment type="caution">
    <text evidence="11">The sequence shown here is derived from an EMBL/GenBank/DDBJ whole genome shotgun (WGS) entry which is preliminary data.</text>
</comment>
<organism evidence="11 12">
    <name type="scientific">Paenibacillus eucommiae</name>
    <dbReference type="NCBI Taxonomy" id="1355755"/>
    <lineage>
        <taxon>Bacteria</taxon>
        <taxon>Bacillati</taxon>
        <taxon>Bacillota</taxon>
        <taxon>Bacilli</taxon>
        <taxon>Bacillales</taxon>
        <taxon>Paenibacillaceae</taxon>
        <taxon>Paenibacillus</taxon>
    </lineage>
</organism>
<keyword evidence="12" id="KW-1185">Reference proteome</keyword>
<keyword evidence="5" id="KW-0547">Nucleotide-binding</keyword>
<dbReference type="PRINTS" id="PR00344">
    <property type="entry name" value="BCTRLSENSOR"/>
</dbReference>
<evidence type="ECO:0000256" key="9">
    <source>
        <dbReference type="SAM" id="Phobius"/>
    </source>
</evidence>
<name>A0ABS4J376_9BACL</name>
<feature type="transmembrane region" description="Helical" evidence="9">
    <location>
        <begin position="17"/>
        <end position="36"/>
    </location>
</feature>
<keyword evidence="7" id="KW-0067">ATP-binding</keyword>
<reference evidence="11 12" key="1">
    <citation type="submission" date="2021-03" db="EMBL/GenBank/DDBJ databases">
        <title>Genomic Encyclopedia of Type Strains, Phase IV (KMG-IV): sequencing the most valuable type-strain genomes for metagenomic binning, comparative biology and taxonomic classification.</title>
        <authorList>
            <person name="Goeker M."/>
        </authorList>
    </citation>
    <scope>NUCLEOTIDE SEQUENCE [LARGE SCALE GENOMIC DNA]</scope>
    <source>
        <strain evidence="11 12">DSM 26048</strain>
    </source>
</reference>
<dbReference type="InterPro" id="IPR036097">
    <property type="entry name" value="HisK_dim/P_sf"/>
</dbReference>
<dbReference type="InterPro" id="IPR004358">
    <property type="entry name" value="Sig_transdc_His_kin-like_C"/>
</dbReference>
<evidence type="ECO:0000256" key="4">
    <source>
        <dbReference type="ARBA" id="ARBA00022679"/>
    </source>
</evidence>
<keyword evidence="4" id="KW-0808">Transferase</keyword>
<dbReference type="InterPro" id="IPR050736">
    <property type="entry name" value="Sensor_HK_Regulatory"/>
</dbReference>
<dbReference type="EMBL" id="JAGGLB010000024">
    <property type="protein sequence ID" value="MBP1994299.1"/>
    <property type="molecule type" value="Genomic_DNA"/>
</dbReference>
<evidence type="ECO:0000256" key="8">
    <source>
        <dbReference type="ARBA" id="ARBA00023012"/>
    </source>
</evidence>
<evidence type="ECO:0000256" key="3">
    <source>
        <dbReference type="ARBA" id="ARBA00022553"/>
    </source>
</evidence>
<dbReference type="Pfam" id="PF00512">
    <property type="entry name" value="HisKA"/>
    <property type="match status" value="1"/>
</dbReference>
<dbReference type="Pfam" id="PF02518">
    <property type="entry name" value="HATPase_c"/>
    <property type="match status" value="1"/>
</dbReference>
<gene>
    <name evidence="11" type="ORF">J2Z66_005935</name>
</gene>
<dbReference type="PANTHER" id="PTHR43711:SF1">
    <property type="entry name" value="HISTIDINE KINASE 1"/>
    <property type="match status" value="1"/>
</dbReference>
<dbReference type="PROSITE" id="PS50109">
    <property type="entry name" value="HIS_KIN"/>
    <property type="match status" value="1"/>
</dbReference>
<dbReference type="Proteomes" id="UP001519287">
    <property type="component" value="Unassembled WGS sequence"/>
</dbReference>